<evidence type="ECO:0000259" key="1">
    <source>
        <dbReference type="Pfam" id="PF00931"/>
    </source>
</evidence>
<gene>
    <name evidence="2" type="ORF">FIBSPDRAFT_1054448</name>
</gene>
<dbReference type="PANTHER" id="PTHR35205">
    <property type="entry name" value="NB-ARC AND TPR DOMAIN PROTEIN"/>
    <property type="match status" value="1"/>
</dbReference>
<dbReference type="Pfam" id="PF00931">
    <property type="entry name" value="NB-ARC"/>
    <property type="match status" value="1"/>
</dbReference>
<dbReference type="PANTHER" id="PTHR35205:SF1">
    <property type="entry name" value="ZU5 DOMAIN-CONTAINING PROTEIN"/>
    <property type="match status" value="1"/>
</dbReference>
<accession>A0A167VA34</accession>
<sequence>MHSNMSFESLSTMNSYLTAHESHTAPAPSISLFGNAGPSFHTRDISGGTIINIAGDYHTTEGPTVTYPPDCANYAPTGTITRHFVGRTDELLQIHRAFRSLREANHPIRHALFGAAGIGKSQLALQYAERAYVQERYSHIFYISAASTDHIREGLTHMLRLLQPSDYVCAASVASHEARRWLEDAQPGIMWLLIVDDVALDSVDCLRTHLPRRNRSGDILFVTQSEVVAKALADEGHDNVLEVGPLARDDAVQLLFKKTGVVESGGLLKEARSIVERLGRLPVPIHQAASFAKHFQGDLKCLTSLLQEGRGTVLSRWDTRLTGYEHTTYEGMVQAQLTRLVSDRPQAAELLKVLCYLDPSGISLPILVGGARLLRSAPTKTSKLPQFMSKLRRPKFSPSDLDHPLSALLSTIALHDELHNLVRCLQHISLVRLETDRPTDVASNAETLKGQSSHILRIPDLVRKIVRGEKGKDGESACFGMTVGIIVSAFVQRIHDPSLWSPLIKHITSLSHWDWEFVRDHPRARLEATFRAALSHAIKIIAGFDRKVLERKLKTDRQLFERRITHSLEQCGF</sequence>
<proteinExistence type="predicted"/>
<dbReference type="InterPro" id="IPR002182">
    <property type="entry name" value="NB-ARC"/>
</dbReference>
<dbReference type="Gene3D" id="3.40.50.300">
    <property type="entry name" value="P-loop containing nucleotide triphosphate hydrolases"/>
    <property type="match status" value="1"/>
</dbReference>
<name>A0A167VA34_9AGAM</name>
<dbReference type="AlphaFoldDB" id="A0A167VA34"/>
<reference evidence="2 3" key="1">
    <citation type="journal article" date="2016" name="Mol. Biol. Evol.">
        <title>Comparative Genomics of Early-Diverging Mushroom-Forming Fungi Provides Insights into the Origins of Lignocellulose Decay Capabilities.</title>
        <authorList>
            <person name="Nagy L.G."/>
            <person name="Riley R."/>
            <person name="Tritt A."/>
            <person name="Adam C."/>
            <person name="Daum C."/>
            <person name="Floudas D."/>
            <person name="Sun H."/>
            <person name="Yadav J.S."/>
            <person name="Pangilinan J."/>
            <person name="Larsson K.H."/>
            <person name="Matsuura K."/>
            <person name="Barry K."/>
            <person name="Labutti K."/>
            <person name="Kuo R."/>
            <person name="Ohm R.A."/>
            <person name="Bhattacharya S.S."/>
            <person name="Shirouzu T."/>
            <person name="Yoshinaga Y."/>
            <person name="Martin F.M."/>
            <person name="Grigoriev I.V."/>
            <person name="Hibbett D.S."/>
        </authorList>
    </citation>
    <scope>NUCLEOTIDE SEQUENCE [LARGE SCALE GENOMIC DNA]</scope>
    <source>
        <strain evidence="2 3">CBS 109695</strain>
    </source>
</reference>
<organism evidence="2 3">
    <name type="scientific">Athelia psychrophila</name>
    <dbReference type="NCBI Taxonomy" id="1759441"/>
    <lineage>
        <taxon>Eukaryota</taxon>
        <taxon>Fungi</taxon>
        <taxon>Dikarya</taxon>
        <taxon>Basidiomycota</taxon>
        <taxon>Agaricomycotina</taxon>
        <taxon>Agaricomycetes</taxon>
        <taxon>Agaricomycetidae</taxon>
        <taxon>Atheliales</taxon>
        <taxon>Atheliaceae</taxon>
        <taxon>Athelia</taxon>
    </lineage>
</organism>
<feature type="domain" description="NB-ARC" evidence="1">
    <location>
        <begin position="100"/>
        <end position="259"/>
    </location>
</feature>
<evidence type="ECO:0000313" key="2">
    <source>
        <dbReference type="EMBL" id="KZP04793.1"/>
    </source>
</evidence>
<dbReference type="GO" id="GO:0043531">
    <property type="term" value="F:ADP binding"/>
    <property type="evidence" value="ECO:0007669"/>
    <property type="project" value="InterPro"/>
</dbReference>
<dbReference type="EMBL" id="KV417887">
    <property type="protein sequence ID" value="KZP04793.1"/>
    <property type="molecule type" value="Genomic_DNA"/>
</dbReference>
<dbReference type="Proteomes" id="UP000076532">
    <property type="component" value="Unassembled WGS sequence"/>
</dbReference>
<evidence type="ECO:0000313" key="3">
    <source>
        <dbReference type="Proteomes" id="UP000076532"/>
    </source>
</evidence>
<protein>
    <recommendedName>
        <fullName evidence="1">NB-ARC domain-containing protein</fullName>
    </recommendedName>
</protein>
<dbReference type="InterPro" id="IPR027417">
    <property type="entry name" value="P-loop_NTPase"/>
</dbReference>
<dbReference type="OrthoDB" id="3039733at2759"/>
<dbReference type="STRING" id="436010.A0A167VA34"/>
<dbReference type="SUPFAM" id="SSF52540">
    <property type="entry name" value="P-loop containing nucleoside triphosphate hydrolases"/>
    <property type="match status" value="1"/>
</dbReference>
<keyword evidence="3" id="KW-1185">Reference proteome</keyword>